<sequence>MGKYTQVYVFKKIRGVCFKGSLSLLSSKLEKKQKSKFNEWFLNGETTKFGNHKSDGYANCIKWLSEIWNDFSSASVLKGFEKCGITSQFDLHSSLKQILKTSVLNSGFIDDLNESDDIEGFSPNDEDIFENAEISSNLAQLPSSSSTIITSASYQKIHMKKPQKYLINLI</sequence>
<reference evidence="1" key="1">
    <citation type="submission" date="2021-02" db="EMBL/GenBank/DDBJ databases">
        <authorList>
            <person name="Nowell W R."/>
        </authorList>
    </citation>
    <scope>NUCLEOTIDE SEQUENCE</scope>
    <source>
        <strain evidence="1">Ploen Becks lab</strain>
    </source>
</reference>
<name>A0A814LQA6_9BILA</name>
<accession>A0A814LQA6</accession>
<dbReference type="Proteomes" id="UP000663879">
    <property type="component" value="Unassembled WGS sequence"/>
</dbReference>
<protein>
    <recommendedName>
        <fullName evidence="3">DDE-1 domain-containing protein</fullName>
    </recommendedName>
</protein>
<evidence type="ECO:0000313" key="1">
    <source>
        <dbReference type="EMBL" id="CAF1067796.1"/>
    </source>
</evidence>
<gene>
    <name evidence="1" type="ORF">OXX778_LOCUS19584</name>
</gene>
<evidence type="ECO:0000313" key="2">
    <source>
        <dbReference type="Proteomes" id="UP000663879"/>
    </source>
</evidence>
<dbReference type="AlphaFoldDB" id="A0A814LQA6"/>
<proteinExistence type="predicted"/>
<comment type="caution">
    <text evidence="1">The sequence shown here is derived from an EMBL/GenBank/DDBJ whole genome shotgun (WGS) entry which is preliminary data.</text>
</comment>
<dbReference type="EMBL" id="CAJNOC010006013">
    <property type="protein sequence ID" value="CAF1067796.1"/>
    <property type="molecule type" value="Genomic_DNA"/>
</dbReference>
<keyword evidence="2" id="KW-1185">Reference proteome</keyword>
<organism evidence="1 2">
    <name type="scientific">Brachionus calyciflorus</name>
    <dbReference type="NCBI Taxonomy" id="104777"/>
    <lineage>
        <taxon>Eukaryota</taxon>
        <taxon>Metazoa</taxon>
        <taxon>Spiralia</taxon>
        <taxon>Gnathifera</taxon>
        <taxon>Rotifera</taxon>
        <taxon>Eurotatoria</taxon>
        <taxon>Monogononta</taxon>
        <taxon>Pseudotrocha</taxon>
        <taxon>Ploima</taxon>
        <taxon>Brachionidae</taxon>
        <taxon>Brachionus</taxon>
    </lineage>
</organism>
<evidence type="ECO:0008006" key="3">
    <source>
        <dbReference type="Google" id="ProtNLM"/>
    </source>
</evidence>